<feature type="non-terminal residue" evidence="3">
    <location>
        <position position="1"/>
    </location>
</feature>
<evidence type="ECO:0008006" key="4">
    <source>
        <dbReference type="Google" id="ProtNLM"/>
    </source>
</evidence>
<dbReference type="Gene3D" id="2.20.100.10">
    <property type="entry name" value="Thrombospondin type-1 (TSP1) repeat"/>
    <property type="match status" value="1"/>
</dbReference>
<gene>
    <name evidence="3" type="ORF">g.35549</name>
</gene>
<dbReference type="SMART" id="SM00209">
    <property type="entry name" value="TSP1"/>
    <property type="match status" value="1"/>
</dbReference>
<dbReference type="FunFam" id="2.20.100.10:FF:000001">
    <property type="entry name" value="semaphorin-5A isoform X1"/>
    <property type="match status" value="1"/>
</dbReference>
<protein>
    <recommendedName>
        <fullName evidence="4">Ig-like domain-containing protein</fullName>
    </recommendedName>
</protein>
<dbReference type="PROSITE" id="PS50092">
    <property type="entry name" value="TSP1"/>
    <property type="match status" value="1"/>
</dbReference>
<evidence type="ECO:0000256" key="1">
    <source>
        <dbReference type="ARBA" id="ARBA00022737"/>
    </source>
</evidence>
<dbReference type="PANTHER" id="PTHR22906">
    <property type="entry name" value="PROPERDIN"/>
    <property type="match status" value="1"/>
</dbReference>
<accession>A0A1B6DFK6</accession>
<reference evidence="3" key="1">
    <citation type="submission" date="2015-12" db="EMBL/GenBank/DDBJ databases">
        <title>De novo transcriptome assembly of four potential Pierce s Disease insect vectors from Arizona vineyards.</title>
        <authorList>
            <person name="Tassone E.E."/>
        </authorList>
    </citation>
    <scope>NUCLEOTIDE SEQUENCE</scope>
</reference>
<evidence type="ECO:0000256" key="2">
    <source>
        <dbReference type="ARBA" id="ARBA00023157"/>
    </source>
</evidence>
<dbReference type="InterPro" id="IPR036383">
    <property type="entry name" value="TSP1_rpt_sf"/>
</dbReference>
<dbReference type="InterPro" id="IPR052065">
    <property type="entry name" value="Compl_asym_regulator"/>
</dbReference>
<dbReference type="InterPro" id="IPR000884">
    <property type="entry name" value="TSP1_rpt"/>
</dbReference>
<sequence>FDCRDCQTQVTTSKIMSHYYPLNIWRKERHNSLLLHVQGSGTISLVLLRLASFDHYELAVIFEESGLVLIKNKEQTLMTQKTTIHPLFNNSSWNNFTIRFNDTFLSVNHHNTLLFTFTTTEPLLFYFFSIIVRAGQFTWIANCDPPEIDGPPRNGGWSEWSSWECSVSCGGGHGIRKRICNNPEPNMFGQSCNGSESHEGICNTFLCGDVPPYVYHNISKSLKLKDSYVKTNVGDNIQIDCNTLMLAQLKNASPSSKVYWTKNGIELSKPQNLTAISENFSLRLVIKAGAQV</sequence>
<dbReference type="AlphaFoldDB" id="A0A1B6DFK6"/>
<keyword evidence="1" id="KW-0677">Repeat</keyword>
<evidence type="ECO:0000313" key="3">
    <source>
        <dbReference type="EMBL" id="JAS24395.1"/>
    </source>
</evidence>
<dbReference type="EMBL" id="GEDC01012903">
    <property type="protein sequence ID" value="JAS24395.1"/>
    <property type="molecule type" value="Transcribed_RNA"/>
</dbReference>
<organism evidence="3">
    <name type="scientific">Clastoptera arizonana</name>
    <name type="common">Arizona spittle bug</name>
    <dbReference type="NCBI Taxonomy" id="38151"/>
    <lineage>
        <taxon>Eukaryota</taxon>
        <taxon>Metazoa</taxon>
        <taxon>Ecdysozoa</taxon>
        <taxon>Arthropoda</taxon>
        <taxon>Hexapoda</taxon>
        <taxon>Insecta</taxon>
        <taxon>Pterygota</taxon>
        <taxon>Neoptera</taxon>
        <taxon>Paraneoptera</taxon>
        <taxon>Hemiptera</taxon>
        <taxon>Auchenorrhyncha</taxon>
        <taxon>Cercopoidea</taxon>
        <taxon>Clastopteridae</taxon>
        <taxon>Clastoptera</taxon>
    </lineage>
</organism>
<dbReference type="SUPFAM" id="SSF82895">
    <property type="entry name" value="TSP-1 type 1 repeat"/>
    <property type="match status" value="1"/>
</dbReference>
<name>A0A1B6DFK6_9HEMI</name>
<proteinExistence type="predicted"/>
<keyword evidence="2" id="KW-1015">Disulfide bond</keyword>
<dbReference type="Pfam" id="PF00090">
    <property type="entry name" value="TSP_1"/>
    <property type="match status" value="1"/>
</dbReference>
<dbReference type="PANTHER" id="PTHR22906:SF21">
    <property type="entry name" value="SEMA DOMAIN-CONTAINING PROTEIN"/>
    <property type="match status" value="1"/>
</dbReference>